<reference evidence="8 9" key="1">
    <citation type="journal article" date="2018" name="Mol. Genet. Genomics">
        <title>The red deer Cervus elaphus genome CerEla1.0: sequencing, annotating, genes, and chromosomes.</title>
        <authorList>
            <person name="Bana N.A."/>
            <person name="Nyiri A."/>
            <person name="Nagy J."/>
            <person name="Frank K."/>
            <person name="Nagy T."/>
            <person name="Steger V."/>
            <person name="Schiller M."/>
            <person name="Lakatos P."/>
            <person name="Sugar L."/>
            <person name="Horn P."/>
            <person name="Barta E."/>
            <person name="Orosz L."/>
        </authorList>
    </citation>
    <scope>NUCLEOTIDE SEQUENCE [LARGE SCALE GENOMIC DNA]</scope>
    <source>
        <strain evidence="8">Hungarian</strain>
    </source>
</reference>
<gene>
    <name evidence="8" type="ORF">Celaphus_00007390</name>
</gene>
<comment type="subcellular location">
    <subcellularLocation>
        <location evidence="1">Golgi apparatus</location>
    </subcellularLocation>
</comment>
<dbReference type="AlphaFoldDB" id="A0A212CZW9"/>
<dbReference type="Pfam" id="PF06702">
    <property type="entry name" value="Fam20C"/>
    <property type="match status" value="1"/>
</dbReference>
<dbReference type="InterPro" id="IPR024869">
    <property type="entry name" value="FAM20"/>
</dbReference>
<name>A0A212CZW9_CEREH</name>
<evidence type="ECO:0000256" key="4">
    <source>
        <dbReference type="ARBA" id="ARBA00023157"/>
    </source>
</evidence>
<evidence type="ECO:0000256" key="6">
    <source>
        <dbReference type="SAM" id="MobiDB-lite"/>
    </source>
</evidence>
<sequence length="124" mass="13495">MGPAGPHCRQDPPQRPRGPSGAGVRAQAGCSSGASLISVSGRIRRSTYLRLQLLAKEEHRLSLLMAESLHADRVAPVLFQPHLEALDRRLRIVLRAVRDCVEKDGLHSVVEDDLGPEHRAAAGR</sequence>
<dbReference type="Proteomes" id="UP000242450">
    <property type="component" value="Chromosome 10"/>
</dbReference>
<evidence type="ECO:0000256" key="1">
    <source>
        <dbReference type="ARBA" id="ARBA00004555"/>
    </source>
</evidence>
<dbReference type="OrthoDB" id="8583677at2759"/>
<evidence type="ECO:0000313" key="8">
    <source>
        <dbReference type="EMBL" id="OWK11539.1"/>
    </source>
</evidence>
<comment type="caution">
    <text evidence="8">The sequence shown here is derived from an EMBL/GenBank/DDBJ whole genome shotgun (WGS) entry which is preliminary data.</text>
</comment>
<proteinExistence type="inferred from homology"/>
<feature type="region of interest" description="Disordered" evidence="6">
    <location>
        <begin position="1"/>
        <end position="27"/>
    </location>
</feature>
<dbReference type="EMBL" id="MKHE01000010">
    <property type="protein sequence ID" value="OWK11539.1"/>
    <property type="molecule type" value="Genomic_DNA"/>
</dbReference>
<protein>
    <recommendedName>
        <fullName evidence="7">FAM20 C-terminal domain-containing protein</fullName>
    </recommendedName>
</protein>
<evidence type="ECO:0000256" key="2">
    <source>
        <dbReference type="ARBA" id="ARBA00006557"/>
    </source>
</evidence>
<evidence type="ECO:0000256" key="5">
    <source>
        <dbReference type="ARBA" id="ARBA00023180"/>
    </source>
</evidence>
<dbReference type="InterPro" id="IPR009581">
    <property type="entry name" value="FAM20_C"/>
</dbReference>
<comment type="similarity">
    <text evidence="2">Belongs to the FAM20 family.</text>
</comment>
<organism evidence="8 9">
    <name type="scientific">Cervus elaphus hippelaphus</name>
    <name type="common">European red deer</name>
    <dbReference type="NCBI Taxonomy" id="46360"/>
    <lineage>
        <taxon>Eukaryota</taxon>
        <taxon>Metazoa</taxon>
        <taxon>Chordata</taxon>
        <taxon>Craniata</taxon>
        <taxon>Vertebrata</taxon>
        <taxon>Euteleostomi</taxon>
        <taxon>Mammalia</taxon>
        <taxon>Eutheria</taxon>
        <taxon>Laurasiatheria</taxon>
        <taxon>Artiodactyla</taxon>
        <taxon>Ruminantia</taxon>
        <taxon>Pecora</taxon>
        <taxon>Cervidae</taxon>
        <taxon>Cervinae</taxon>
        <taxon>Cervus</taxon>
    </lineage>
</organism>
<keyword evidence="9" id="KW-1185">Reference proteome</keyword>
<keyword evidence="4" id="KW-1015">Disulfide bond</keyword>
<dbReference type="GO" id="GO:0005794">
    <property type="term" value="C:Golgi apparatus"/>
    <property type="evidence" value="ECO:0007669"/>
    <property type="project" value="UniProtKB-SubCell"/>
</dbReference>
<accession>A0A212CZW9</accession>
<keyword evidence="3" id="KW-0333">Golgi apparatus</keyword>
<dbReference type="GO" id="GO:0004674">
    <property type="term" value="F:protein serine/threonine kinase activity"/>
    <property type="evidence" value="ECO:0007669"/>
    <property type="project" value="TreeGrafter"/>
</dbReference>
<dbReference type="PANTHER" id="PTHR12450">
    <property type="entry name" value="DENTIN MATRIX PROTEIN 4 PROTEIN FAM20"/>
    <property type="match status" value="1"/>
</dbReference>
<keyword evidence="5" id="KW-0325">Glycoprotein</keyword>
<feature type="domain" description="FAM20 C-terminal" evidence="7">
    <location>
        <begin position="42"/>
        <end position="109"/>
    </location>
</feature>
<dbReference type="GO" id="GO:0070166">
    <property type="term" value="P:enamel mineralization"/>
    <property type="evidence" value="ECO:0007669"/>
    <property type="project" value="TreeGrafter"/>
</dbReference>
<evidence type="ECO:0000256" key="3">
    <source>
        <dbReference type="ARBA" id="ARBA00023034"/>
    </source>
</evidence>
<evidence type="ECO:0000259" key="7">
    <source>
        <dbReference type="Pfam" id="PF06702"/>
    </source>
</evidence>
<dbReference type="PANTHER" id="PTHR12450:SF11">
    <property type="entry name" value="EXTRACELLULAR SERINE_THREONINE PROTEIN KINASE FAM20C"/>
    <property type="match status" value="1"/>
</dbReference>
<evidence type="ECO:0000313" key="9">
    <source>
        <dbReference type="Proteomes" id="UP000242450"/>
    </source>
</evidence>